<name>A0A5J6VJZ2_9VIRU</name>
<protein>
    <submittedName>
        <fullName evidence="1">Uncharacterized protein</fullName>
    </submittedName>
</protein>
<sequence length="246" mass="29652">MFTLILSGMILSVCLTHVIYHYENLFRTKVFTKTETCTSDNIVYCNQLNKIYLEEKLNIIYKKKYNIYISEEKKYKLNKKIDLDNHRINFEKVLKDINQNNHIYYWIINNNFLPYKKLNYIILNLSEVYNYTEKNLTNTINLNYLDEFCHKNKIIFIIIGELYPETFNELKPIFFNKNNYVSPYHYKSKIISTPDRLVGSNYSKKYVQVSINKIMQDIRNREGLTYNNFIYIGKNKLNNTKTIQLK</sequence>
<evidence type="ECO:0000313" key="1">
    <source>
        <dbReference type="EMBL" id="QFG74204.1"/>
    </source>
</evidence>
<dbReference type="EMBL" id="MN448284">
    <property type="protein sequence ID" value="QFG74204.1"/>
    <property type="molecule type" value="Genomic_DNA"/>
</dbReference>
<accession>A0A5J6VJZ2</accession>
<reference evidence="1" key="1">
    <citation type="journal article" date="2019" name="Philos. Trans. R. Soc. Lond., B, Biol. Sci.">
        <title>Targeted metagenomic recovery of four divergent viruses reveals shared and distinctive characteristics of giant viruses of marine eukaryotes.</title>
        <authorList>
            <person name="Needham D.M."/>
            <person name="Poirier C."/>
            <person name="Hehenberger E."/>
            <person name="Jimenez V."/>
            <person name="Swalwell J.E."/>
            <person name="Santoro A.E."/>
            <person name="Worden A.Z."/>
        </authorList>
    </citation>
    <scope>NUCLEOTIDE SEQUENCE</scope>
    <source>
        <strain evidence="1">MPacV-611</strain>
    </source>
</reference>
<proteinExistence type="predicted"/>
<organism evidence="1">
    <name type="scientific">Megaviridae environmental sample</name>
    <dbReference type="NCBI Taxonomy" id="1737588"/>
    <lineage>
        <taxon>Viruses</taxon>
        <taxon>Varidnaviria</taxon>
        <taxon>Bamfordvirae</taxon>
        <taxon>Nucleocytoviricota</taxon>
        <taxon>Megaviricetes</taxon>
        <taxon>Imitervirales</taxon>
        <taxon>Mimiviridae</taxon>
        <taxon>environmental samples</taxon>
    </lineage>
</organism>